<keyword evidence="5" id="KW-0046">Antibiotic resistance</keyword>
<keyword evidence="3 6" id="KW-1133">Transmembrane helix</keyword>
<dbReference type="PIRSF" id="PIRSF006648">
    <property type="entry name" value="DrrB"/>
    <property type="match status" value="1"/>
</dbReference>
<dbReference type="InterPro" id="IPR000412">
    <property type="entry name" value="ABC_2_transport"/>
</dbReference>
<dbReference type="GO" id="GO:0046677">
    <property type="term" value="P:response to antibiotic"/>
    <property type="evidence" value="ECO:0007669"/>
    <property type="project" value="UniProtKB-KW"/>
</dbReference>
<evidence type="ECO:0000256" key="6">
    <source>
        <dbReference type="SAM" id="Phobius"/>
    </source>
</evidence>
<feature type="domain" description="ABC-2 type transporter transmembrane" evidence="7">
    <location>
        <begin position="9"/>
        <end position="202"/>
    </location>
</feature>
<evidence type="ECO:0000256" key="5">
    <source>
        <dbReference type="ARBA" id="ARBA00023251"/>
    </source>
</evidence>
<gene>
    <name evidence="8" type="ORF">HNR02_006917</name>
</gene>
<evidence type="ECO:0000256" key="4">
    <source>
        <dbReference type="ARBA" id="ARBA00023136"/>
    </source>
</evidence>
<dbReference type="GO" id="GO:0140359">
    <property type="term" value="F:ABC-type transporter activity"/>
    <property type="evidence" value="ECO:0007669"/>
    <property type="project" value="InterPro"/>
</dbReference>
<feature type="transmembrane region" description="Helical" evidence="6">
    <location>
        <begin position="217"/>
        <end position="235"/>
    </location>
</feature>
<feature type="transmembrane region" description="Helical" evidence="6">
    <location>
        <begin position="92"/>
        <end position="114"/>
    </location>
</feature>
<name>A0A853BFV6_9PSEU</name>
<evidence type="ECO:0000256" key="1">
    <source>
        <dbReference type="ARBA" id="ARBA00004141"/>
    </source>
</evidence>
<feature type="transmembrane region" description="Helical" evidence="6">
    <location>
        <begin position="160"/>
        <end position="178"/>
    </location>
</feature>
<keyword evidence="4 6" id="KW-0472">Membrane</keyword>
<dbReference type="GO" id="GO:0043190">
    <property type="term" value="C:ATP-binding cassette (ABC) transporter complex"/>
    <property type="evidence" value="ECO:0007669"/>
    <property type="project" value="InterPro"/>
</dbReference>
<dbReference type="AlphaFoldDB" id="A0A853BFV6"/>
<comment type="subcellular location">
    <subcellularLocation>
        <location evidence="1">Membrane</location>
        <topology evidence="1">Multi-pass membrane protein</topology>
    </subcellularLocation>
</comment>
<organism evidence="8 9">
    <name type="scientific">Amycolatopsis endophytica</name>
    <dbReference type="NCBI Taxonomy" id="860233"/>
    <lineage>
        <taxon>Bacteria</taxon>
        <taxon>Bacillati</taxon>
        <taxon>Actinomycetota</taxon>
        <taxon>Actinomycetes</taxon>
        <taxon>Pseudonocardiales</taxon>
        <taxon>Pseudonocardiaceae</taxon>
        <taxon>Amycolatopsis</taxon>
    </lineage>
</organism>
<comment type="caution">
    <text evidence="8">The sequence shown here is derived from an EMBL/GenBank/DDBJ whole genome shotgun (WGS) entry which is preliminary data.</text>
</comment>
<feature type="transmembrane region" description="Helical" evidence="6">
    <location>
        <begin position="45"/>
        <end position="71"/>
    </location>
</feature>
<feature type="transmembrane region" description="Helical" evidence="6">
    <location>
        <begin position="126"/>
        <end position="148"/>
    </location>
</feature>
<evidence type="ECO:0000313" key="9">
    <source>
        <dbReference type="Proteomes" id="UP000549616"/>
    </source>
</evidence>
<dbReference type="InterPro" id="IPR013525">
    <property type="entry name" value="ABC2_TM"/>
</dbReference>
<accession>A0A853BFV6</accession>
<dbReference type="InterPro" id="IPR051784">
    <property type="entry name" value="Nod_factor_ABC_transporter"/>
</dbReference>
<dbReference type="RefSeq" id="WP_179777701.1">
    <property type="nucleotide sequence ID" value="NZ_JACCFK010000002.1"/>
</dbReference>
<sequence>MSLKFLTLEIRRVLRSPRFLIFTVAFPVLLFMLYVGIFGGGDTNVIAVLMVSMTSFGAMASALFVGTRVAIERTAGWQRQLRLTPLSGAGYLTAKAATGLALAIAPVVLVPLVGALAEGVSLGVGGWLRVTLGVWLAAIPFALIGLLIGQIGTADSVQPITQLVMLPMALLGGIFIPIDAMPHWLLQFSHVLPTYWMGQIGRGAVTTDLSSGLGQSVLWLAVWTVALGIVVVRRYRKDSARV</sequence>
<evidence type="ECO:0000256" key="3">
    <source>
        <dbReference type="ARBA" id="ARBA00022989"/>
    </source>
</evidence>
<dbReference type="PANTHER" id="PTHR43229:SF6">
    <property type="entry name" value="ABC-TYPE MULTIDRUG TRANSPORT SYSTEM, PERMEASE COMPONENT"/>
    <property type="match status" value="1"/>
</dbReference>
<dbReference type="EMBL" id="JACCFK010000002">
    <property type="protein sequence ID" value="NYI93542.1"/>
    <property type="molecule type" value="Genomic_DNA"/>
</dbReference>
<protein>
    <submittedName>
        <fullName evidence="8">ABC-2 type transport system permease protein</fullName>
    </submittedName>
</protein>
<feature type="transmembrane region" description="Helical" evidence="6">
    <location>
        <begin position="20"/>
        <end position="39"/>
    </location>
</feature>
<reference evidence="8 9" key="1">
    <citation type="submission" date="2020-07" db="EMBL/GenBank/DDBJ databases">
        <title>Sequencing the genomes of 1000 actinobacteria strains.</title>
        <authorList>
            <person name="Klenk H.-P."/>
        </authorList>
    </citation>
    <scope>NUCLEOTIDE SEQUENCE [LARGE SCALE GENOMIC DNA]</scope>
    <source>
        <strain evidence="8 9">DSM 104006</strain>
    </source>
</reference>
<dbReference type="Pfam" id="PF01061">
    <property type="entry name" value="ABC2_membrane"/>
    <property type="match status" value="1"/>
</dbReference>
<evidence type="ECO:0000259" key="7">
    <source>
        <dbReference type="Pfam" id="PF01061"/>
    </source>
</evidence>
<proteinExistence type="predicted"/>
<dbReference type="Proteomes" id="UP000549616">
    <property type="component" value="Unassembled WGS sequence"/>
</dbReference>
<keyword evidence="9" id="KW-1185">Reference proteome</keyword>
<evidence type="ECO:0000256" key="2">
    <source>
        <dbReference type="ARBA" id="ARBA00022692"/>
    </source>
</evidence>
<keyword evidence="2 6" id="KW-0812">Transmembrane</keyword>
<evidence type="ECO:0000313" key="8">
    <source>
        <dbReference type="EMBL" id="NYI93542.1"/>
    </source>
</evidence>
<dbReference type="PANTHER" id="PTHR43229">
    <property type="entry name" value="NODULATION PROTEIN J"/>
    <property type="match status" value="1"/>
</dbReference>